<dbReference type="PROSITE" id="PS51841">
    <property type="entry name" value="LTD"/>
    <property type="match status" value="1"/>
</dbReference>
<dbReference type="Pfam" id="PF18962">
    <property type="entry name" value="Por_Secre_tail"/>
    <property type="match status" value="1"/>
</dbReference>
<dbReference type="Gene3D" id="2.60.40.1260">
    <property type="entry name" value="Lamin Tail domain"/>
    <property type="match status" value="1"/>
</dbReference>
<dbReference type="InterPro" id="IPR026444">
    <property type="entry name" value="Secre_tail"/>
</dbReference>
<accession>A0A644W967</accession>
<dbReference type="SUPFAM" id="SSF74853">
    <property type="entry name" value="Lamin A/C globular tail domain"/>
    <property type="match status" value="1"/>
</dbReference>
<dbReference type="InterPro" id="IPR001322">
    <property type="entry name" value="Lamin_tail_dom"/>
</dbReference>
<dbReference type="AlphaFoldDB" id="A0A644W967"/>
<proteinExistence type="predicted"/>
<dbReference type="InterPro" id="IPR036415">
    <property type="entry name" value="Lamin_tail_dom_sf"/>
</dbReference>
<evidence type="ECO:0000259" key="1">
    <source>
        <dbReference type="PROSITE" id="PS51841"/>
    </source>
</evidence>
<gene>
    <name evidence="2" type="ORF">SDC9_46281</name>
</gene>
<evidence type="ECO:0000313" key="2">
    <source>
        <dbReference type="EMBL" id="MPM00058.1"/>
    </source>
</evidence>
<name>A0A644W967_9ZZZZ</name>
<organism evidence="2">
    <name type="scientific">bioreactor metagenome</name>
    <dbReference type="NCBI Taxonomy" id="1076179"/>
    <lineage>
        <taxon>unclassified sequences</taxon>
        <taxon>metagenomes</taxon>
        <taxon>ecological metagenomes</taxon>
    </lineage>
</organism>
<protein>
    <recommendedName>
        <fullName evidence="1">LTD domain-containing protein</fullName>
    </recommendedName>
</protein>
<feature type="domain" description="LTD" evidence="1">
    <location>
        <begin position="1"/>
        <end position="131"/>
    </location>
</feature>
<sequence length="229" mass="25800">MNEIKTENDASVADQDNEYDGWLELYNSSQERLQLQGLQIFYNTSGEPEPIYTFPDTMLSPRKYLIVWIDGDIAQSGLHTNTEITLNGSLILGYDSINFVDSLNFGFQSADLSFGSYPNGSRVRSFLIPTFAAQNYQMVSDSGHMKLYPNPANDKLYILLTPSNGYESIEIINCQMQQIMRLSRSEATIGKSYVSELALIDVSLLSEGIYFATIRSYGRSETVKFIIAR</sequence>
<reference evidence="2" key="1">
    <citation type="submission" date="2019-08" db="EMBL/GenBank/DDBJ databases">
        <authorList>
            <person name="Kucharzyk K."/>
            <person name="Murdoch R.W."/>
            <person name="Higgins S."/>
            <person name="Loffler F."/>
        </authorList>
    </citation>
    <scope>NUCLEOTIDE SEQUENCE</scope>
</reference>
<dbReference type="EMBL" id="VSSQ01000705">
    <property type="protein sequence ID" value="MPM00058.1"/>
    <property type="molecule type" value="Genomic_DNA"/>
</dbReference>
<dbReference type="NCBIfam" id="TIGR04183">
    <property type="entry name" value="Por_Secre_tail"/>
    <property type="match status" value="1"/>
</dbReference>
<comment type="caution">
    <text evidence="2">The sequence shown here is derived from an EMBL/GenBank/DDBJ whole genome shotgun (WGS) entry which is preliminary data.</text>
</comment>